<gene>
    <name evidence="1" type="ORF">F938_03367</name>
</gene>
<organism evidence="1 2">
    <name type="scientific">Acinetobacter bereziniae LMG 1003 = CIP 70.12</name>
    <dbReference type="NCBI Taxonomy" id="981324"/>
    <lineage>
        <taxon>Bacteria</taxon>
        <taxon>Pseudomonadati</taxon>
        <taxon>Pseudomonadota</taxon>
        <taxon>Gammaproteobacteria</taxon>
        <taxon>Moraxellales</taxon>
        <taxon>Moraxellaceae</taxon>
        <taxon>Acinetobacter</taxon>
    </lineage>
</organism>
<evidence type="ECO:0000313" key="1">
    <source>
        <dbReference type="EMBL" id="ENV91567.1"/>
    </source>
</evidence>
<evidence type="ECO:0008006" key="3">
    <source>
        <dbReference type="Google" id="ProtNLM"/>
    </source>
</evidence>
<name>N9D0D6_ACIBZ</name>
<sequence length="150" mass="16889">MVFAIGWSGVSIASAKVMQMSMQHQQMMSSSHHIDGHQTKKEYGSVQQLKNLCTDINKNKNGQNQHTNNDQAITDQNDCHQQVSQSEPTQAFKCQDCSLLSCQSTVIWLNSDIPKLTIPDHFQNSASYPATYRAQHLAGFWQEILRPPKA</sequence>
<comment type="caution">
    <text evidence="1">The sequence shown here is derived from an EMBL/GenBank/DDBJ whole genome shotgun (WGS) entry which is preliminary data.</text>
</comment>
<evidence type="ECO:0000313" key="2">
    <source>
        <dbReference type="Proteomes" id="UP000013251"/>
    </source>
</evidence>
<dbReference type="OrthoDB" id="6712939at2"/>
<proteinExistence type="predicted"/>
<accession>N9D0D6</accession>
<dbReference type="PATRIC" id="fig|1217650.3.peg.3321"/>
<keyword evidence="2" id="KW-1185">Reference proteome</keyword>
<dbReference type="AlphaFoldDB" id="N9D0D6"/>
<protein>
    <recommendedName>
        <fullName evidence="3">DUF2946 domain-containing protein</fullName>
    </recommendedName>
</protein>
<dbReference type="EMBL" id="APQG01000042">
    <property type="protein sequence ID" value="ENV91567.1"/>
    <property type="molecule type" value="Genomic_DNA"/>
</dbReference>
<reference evidence="1 2" key="1">
    <citation type="submission" date="2013-02" db="EMBL/GenBank/DDBJ databases">
        <title>The Genome Sequence of Acinetobacter bereziniae CIP 70.12.</title>
        <authorList>
            <consortium name="The Broad Institute Genome Sequencing Platform"/>
            <consortium name="The Broad Institute Genome Sequencing Center for Infectious Disease"/>
            <person name="Cerqueira G."/>
            <person name="Feldgarden M."/>
            <person name="Courvalin P."/>
            <person name="Perichon B."/>
            <person name="Grillot-Courvalin C."/>
            <person name="Clermont D."/>
            <person name="Rocha E."/>
            <person name="Yoon E.-J."/>
            <person name="Nemec A."/>
            <person name="Walker B."/>
            <person name="Young S.K."/>
            <person name="Zeng Q."/>
            <person name="Gargeya S."/>
            <person name="Fitzgerald M."/>
            <person name="Haas B."/>
            <person name="Abouelleil A."/>
            <person name="Alvarado L."/>
            <person name="Arachchi H.M."/>
            <person name="Berlin A.M."/>
            <person name="Chapman S.B."/>
            <person name="Dewar J."/>
            <person name="Goldberg J."/>
            <person name="Griggs A."/>
            <person name="Gujja S."/>
            <person name="Hansen M."/>
            <person name="Howarth C."/>
            <person name="Imamovic A."/>
            <person name="Larimer J."/>
            <person name="McCowan C."/>
            <person name="Murphy C."/>
            <person name="Neiman D."/>
            <person name="Pearson M."/>
            <person name="Priest M."/>
            <person name="Roberts A."/>
            <person name="Saif S."/>
            <person name="Shea T."/>
            <person name="Sisk P."/>
            <person name="Sykes S."/>
            <person name="Wortman J."/>
            <person name="Nusbaum C."/>
            <person name="Birren B."/>
        </authorList>
    </citation>
    <scope>NUCLEOTIDE SEQUENCE [LARGE SCALE GENOMIC DNA]</scope>
    <source>
        <strain evidence="1 2">CIP 70.12</strain>
    </source>
</reference>
<dbReference type="Proteomes" id="UP000013251">
    <property type="component" value="Unassembled WGS sequence"/>
</dbReference>
<dbReference type="HOGENOM" id="CLU_152362_0_0_6"/>